<comment type="caution">
    <text evidence="2">The sequence shown here is derived from an EMBL/GenBank/DDBJ whole genome shotgun (WGS) entry which is preliminary data.</text>
</comment>
<gene>
    <name evidence="2" type="ORF">K8U61_05195</name>
</gene>
<dbReference type="Proteomes" id="UP000780875">
    <property type="component" value="Unassembled WGS sequence"/>
</dbReference>
<evidence type="ECO:0000256" key="1">
    <source>
        <dbReference type="SAM" id="Phobius"/>
    </source>
</evidence>
<reference evidence="2 3" key="1">
    <citation type="submission" date="2021-09" db="EMBL/GenBank/DDBJ databases">
        <title>Whole genome sequence of Nocardioides sp. GBK3QG-3.</title>
        <authorList>
            <person name="Tuo L."/>
        </authorList>
    </citation>
    <scope>NUCLEOTIDE SEQUENCE [LARGE SCALE GENOMIC DNA]</scope>
    <source>
        <strain evidence="2 3">GBK3QG-3</strain>
    </source>
</reference>
<keyword evidence="1" id="KW-1133">Transmembrane helix</keyword>
<keyword evidence="3" id="KW-1185">Reference proteome</keyword>
<dbReference type="EMBL" id="JAIQZJ010000001">
    <property type="protein sequence ID" value="MBZ5737550.1"/>
    <property type="molecule type" value="Genomic_DNA"/>
</dbReference>
<evidence type="ECO:0000313" key="3">
    <source>
        <dbReference type="Proteomes" id="UP000780875"/>
    </source>
</evidence>
<evidence type="ECO:0000313" key="2">
    <source>
        <dbReference type="EMBL" id="MBZ5737550.1"/>
    </source>
</evidence>
<protein>
    <submittedName>
        <fullName evidence="2">Uncharacterized protein</fullName>
    </submittedName>
</protein>
<organism evidence="2 3">
    <name type="scientific">Nocardioides mangrovi</name>
    <dbReference type="NCBI Taxonomy" id="2874580"/>
    <lineage>
        <taxon>Bacteria</taxon>
        <taxon>Bacillati</taxon>
        <taxon>Actinomycetota</taxon>
        <taxon>Actinomycetes</taxon>
        <taxon>Propionibacteriales</taxon>
        <taxon>Nocardioidaceae</taxon>
        <taxon>Nocardioides</taxon>
    </lineage>
</organism>
<feature type="transmembrane region" description="Helical" evidence="1">
    <location>
        <begin position="43"/>
        <end position="63"/>
    </location>
</feature>
<sequence>MSTLRDLRTVLVERADALDDPDRYIRPVAVRARIRTARRRRTGVVAVAVAATVVLAAVVVGAVRAPAGIQPADVAGVEVPGSIQVLGFPYDRDHTATLGSDDQDRLGETDRERAVVLVGSGLGDGSATLFADSEAVARVRSGSQTSVPVSVNAPDAVLRIRYDGTPVGARAGVAVYESTGELAAGVSDGESVFRESYAGQPLLGAAFADEGAPSVDFQADGAGSMRFVTSCDSEGHYYVNVDVDGKPALAIGCSGTWADAASGSAGTLDHLDPGTHDVHVYLSDDGKDGTPIAVDGVRFGAAVYAEDDTVEYAGRAWRLVATRHPEDGRTTVDTTDGDVLLGVAGRGNHTLFWTGQLSKGRSLSQMRGYGSTLAGVLVAGDVYQVRAARPDVAIRVYRPE</sequence>
<keyword evidence="1" id="KW-0812">Transmembrane</keyword>
<proteinExistence type="predicted"/>
<keyword evidence="1" id="KW-0472">Membrane</keyword>
<dbReference type="RefSeq" id="WP_224121898.1">
    <property type="nucleotide sequence ID" value="NZ_JAIQZJ010000001.1"/>
</dbReference>
<name>A0ABS7U9K2_9ACTN</name>
<accession>A0ABS7U9K2</accession>